<name>A0ABW8E3C2_9PSED</name>
<evidence type="ECO:0008006" key="3">
    <source>
        <dbReference type="Google" id="ProtNLM"/>
    </source>
</evidence>
<evidence type="ECO:0000313" key="2">
    <source>
        <dbReference type="Proteomes" id="UP001617213"/>
    </source>
</evidence>
<gene>
    <name evidence="1" type="ORF">ACIOWJ_13575</name>
</gene>
<dbReference type="RefSeq" id="WP_401381656.1">
    <property type="nucleotide sequence ID" value="NZ_JBIUWZ010000017.1"/>
</dbReference>
<evidence type="ECO:0000313" key="1">
    <source>
        <dbReference type="EMBL" id="MFJ2679104.1"/>
    </source>
</evidence>
<comment type="caution">
    <text evidence="1">The sequence shown here is derived from an EMBL/GenBank/DDBJ whole genome shotgun (WGS) entry which is preliminary data.</text>
</comment>
<protein>
    <recommendedName>
        <fullName evidence="3">DUF1934 domain-containing protein</fullName>
    </recommendedName>
</protein>
<accession>A0ABW8E3C2</accession>
<dbReference type="Proteomes" id="UP001617213">
    <property type="component" value="Unassembled WGS sequence"/>
</dbReference>
<sequence length="151" mass="17479">MTATREAPAEIENITGEFKGSVSKRGNFQTQQLEYTADDKWLGITAIAERYSRQSERRIELVLHRDIKPGTYHFEGTPSPPVERVRYFEMYRVRFDHYLGEATTLKGTLVLDISTDNQHHTAKLDLTVKIRNGNELKLSIKYNVWLATTYI</sequence>
<proteinExistence type="predicted"/>
<keyword evidence="2" id="KW-1185">Reference proteome</keyword>
<organism evidence="1 2">
    <name type="scientific">Pseudomonas sivasensis</name>
    <dbReference type="NCBI Taxonomy" id="1880678"/>
    <lineage>
        <taxon>Bacteria</taxon>
        <taxon>Pseudomonadati</taxon>
        <taxon>Pseudomonadota</taxon>
        <taxon>Gammaproteobacteria</taxon>
        <taxon>Pseudomonadales</taxon>
        <taxon>Pseudomonadaceae</taxon>
        <taxon>Pseudomonas</taxon>
    </lineage>
</organism>
<dbReference type="EMBL" id="JBIUWZ010000017">
    <property type="protein sequence ID" value="MFJ2679104.1"/>
    <property type="molecule type" value="Genomic_DNA"/>
</dbReference>
<reference evidence="1 2" key="1">
    <citation type="submission" date="2024-10" db="EMBL/GenBank/DDBJ databases">
        <title>The Natural Products Discovery Center: Release of the First 8490 Sequenced Strains for Exploring Actinobacteria Biosynthetic Diversity.</title>
        <authorList>
            <person name="Kalkreuter E."/>
            <person name="Kautsar S.A."/>
            <person name="Yang D."/>
            <person name="Bader C.D."/>
            <person name="Teijaro C.N."/>
            <person name="Fluegel L."/>
            <person name="Davis C.M."/>
            <person name="Simpson J.R."/>
            <person name="Lauterbach L."/>
            <person name="Steele A.D."/>
            <person name="Gui C."/>
            <person name="Meng S."/>
            <person name="Li G."/>
            <person name="Viehrig K."/>
            <person name="Ye F."/>
            <person name="Su P."/>
            <person name="Kiefer A.F."/>
            <person name="Nichols A."/>
            <person name="Cepeda A.J."/>
            <person name="Yan W."/>
            <person name="Fan B."/>
            <person name="Jiang Y."/>
            <person name="Adhikari A."/>
            <person name="Zheng C.-J."/>
            <person name="Schuster L."/>
            <person name="Cowan T.M."/>
            <person name="Smanski M.J."/>
            <person name="Chevrette M.G."/>
            <person name="De Carvalho L.P.S."/>
            <person name="Shen B."/>
        </authorList>
    </citation>
    <scope>NUCLEOTIDE SEQUENCE [LARGE SCALE GENOMIC DNA]</scope>
    <source>
        <strain evidence="1 2">NPDC087581</strain>
    </source>
</reference>